<accession>A0A1L4FRI2</accession>
<organism evidence="2 3">
    <name type="scientific">Mycoplasmopsis pullorum</name>
    <dbReference type="NCBI Taxonomy" id="48003"/>
    <lineage>
        <taxon>Bacteria</taxon>
        <taxon>Bacillati</taxon>
        <taxon>Mycoplasmatota</taxon>
        <taxon>Mycoplasmoidales</taxon>
        <taxon>Metamycoplasmataceae</taxon>
        <taxon>Mycoplasmopsis</taxon>
    </lineage>
</organism>
<reference evidence="3" key="1">
    <citation type="submission" date="2016-10" db="EMBL/GenBank/DDBJ databases">
        <authorList>
            <person name="Beylefeld A."/>
            <person name="Abolnik C."/>
        </authorList>
    </citation>
    <scope>NUCLEOTIDE SEQUENCE [LARGE SCALE GENOMIC DNA]</scope>
    <source>
        <strain evidence="3">B359_6</strain>
    </source>
</reference>
<evidence type="ECO:0000256" key="1">
    <source>
        <dbReference type="SAM" id="Phobius"/>
    </source>
</evidence>
<keyword evidence="1" id="KW-0472">Membrane</keyword>
<dbReference type="AlphaFoldDB" id="A0A1L4FRI2"/>
<sequence length="143" mass="17233">MWKYKYTYFYLVFSLLGFVVLFSSSFFVYKRVAADSLNFAAAVSFLLIVLVFLLKKLFIDNMMQRRSNNREVREKYRRERLFQKYTPEEKSAYLRLEEKNRAKIQAAREKEMLNKTNFMPYLLLIFYGIIFIVTIIIVIITNV</sequence>
<dbReference type="STRING" id="48003.BLA55_00810"/>
<gene>
    <name evidence="2" type="ORF">BLA55_00810</name>
</gene>
<feature type="transmembrane region" description="Helical" evidence="1">
    <location>
        <begin position="39"/>
        <end position="58"/>
    </location>
</feature>
<name>A0A1L4FRI2_9BACT</name>
<dbReference type="Proteomes" id="UP000184322">
    <property type="component" value="Chromosome"/>
</dbReference>
<keyword evidence="1" id="KW-0812">Transmembrane</keyword>
<feature type="transmembrane region" description="Helical" evidence="1">
    <location>
        <begin position="118"/>
        <end position="140"/>
    </location>
</feature>
<evidence type="ECO:0008006" key="4">
    <source>
        <dbReference type="Google" id="ProtNLM"/>
    </source>
</evidence>
<dbReference type="EMBL" id="CP017813">
    <property type="protein sequence ID" value="APJ38227.1"/>
    <property type="molecule type" value="Genomic_DNA"/>
</dbReference>
<keyword evidence="1" id="KW-1133">Transmembrane helix</keyword>
<evidence type="ECO:0000313" key="2">
    <source>
        <dbReference type="EMBL" id="APJ38227.1"/>
    </source>
</evidence>
<evidence type="ECO:0000313" key="3">
    <source>
        <dbReference type="Proteomes" id="UP000184322"/>
    </source>
</evidence>
<dbReference type="KEGG" id="mpul:BLA55_00810"/>
<proteinExistence type="predicted"/>
<feature type="transmembrane region" description="Helical" evidence="1">
    <location>
        <begin position="7"/>
        <end position="27"/>
    </location>
</feature>
<keyword evidence="3" id="KW-1185">Reference proteome</keyword>
<protein>
    <recommendedName>
        <fullName evidence="4">DUF3899 domain-containing protein</fullName>
    </recommendedName>
</protein>